<keyword evidence="2" id="KW-1185">Reference proteome</keyword>
<dbReference type="Proteomes" id="UP000215158">
    <property type="component" value="Plasmid pBN2"/>
</dbReference>
<evidence type="ECO:0000313" key="2">
    <source>
        <dbReference type="Proteomes" id="UP000215158"/>
    </source>
</evidence>
<dbReference type="AlphaFoldDB" id="A0A248VXZ1"/>
<name>A0A248VXZ1_9BURK</name>
<geneLocation type="plasmid" evidence="1 2">
    <name>pBN2</name>
</geneLocation>
<dbReference type="KEGG" id="parb:CJU94_37665"/>
<gene>
    <name evidence="1" type="ORF">CJU94_37665</name>
</gene>
<evidence type="ECO:0000313" key="1">
    <source>
        <dbReference type="EMBL" id="ASW03899.1"/>
    </source>
</evidence>
<protein>
    <submittedName>
        <fullName evidence="1">Uncharacterized protein</fullName>
    </submittedName>
</protein>
<organism evidence="1 2">
    <name type="scientific">Paraburkholderia aromaticivorans</name>
    <dbReference type="NCBI Taxonomy" id="2026199"/>
    <lineage>
        <taxon>Bacteria</taxon>
        <taxon>Pseudomonadati</taxon>
        <taxon>Pseudomonadota</taxon>
        <taxon>Betaproteobacteria</taxon>
        <taxon>Burkholderiales</taxon>
        <taxon>Burkholderiaceae</taxon>
        <taxon>Paraburkholderia</taxon>
    </lineage>
</organism>
<sequence>MNRSAEQSIPEQSLDELVAERNRLNMAIRAKLTDPCTDLTAEQLNRLFEHPGMPTVLACFYRGRSFNKDDGTGYTTIFAADGSEVTSIGADVAEVDEAYYSLIGLENLAEHDVFAV</sequence>
<dbReference type="EMBL" id="CP022992">
    <property type="protein sequence ID" value="ASW03899.1"/>
    <property type="molecule type" value="Genomic_DNA"/>
</dbReference>
<reference evidence="1 2" key="1">
    <citation type="submission" date="2017-08" db="EMBL/GenBank/DDBJ databases">
        <title>Identification and genetic characteristics of simultaneous BTEX- and naphthalene-degrading Paraburkholderia sp. BN5 isolated from petroleum-contaminated soil.</title>
        <authorList>
            <person name="Lee Y."/>
            <person name="Jeon C.O."/>
        </authorList>
    </citation>
    <scope>NUCLEOTIDE SEQUENCE [LARGE SCALE GENOMIC DNA]</scope>
    <source>
        <strain evidence="1 2">BN5</strain>
        <plasmid evidence="1 2">pBN2</plasmid>
    </source>
</reference>
<dbReference type="OrthoDB" id="9134975at2"/>
<dbReference type="RefSeq" id="WP_095423662.1">
    <property type="nucleotide sequence ID" value="NZ_CP022992.1"/>
</dbReference>
<proteinExistence type="predicted"/>
<keyword evidence="1" id="KW-0614">Plasmid</keyword>
<accession>A0A248VXZ1</accession>